<dbReference type="AlphaFoldDB" id="X0Z0Z4"/>
<evidence type="ECO:0000313" key="1">
    <source>
        <dbReference type="EMBL" id="GAG42336.1"/>
    </source>
</evidence>
<gene>
    <name evidence="1" type="ORF">S01H1_84431</name>
</gene>
<organism evidence="1">
    <name type="scientific">marine sediment metagenome</name>
    <dbReference type="NCBI Taxonomy" id="412755"/>
    <lineage>
        <taxon>unclassified sequences</taxon>
        <taxon>metagenomes</taxon>
        <taxon>ecological metagenomes</taxon>
    </lineage>
</organism>
<reference evidence="1" key="1">
    <citation type="journal article" date="2014" name="Front. Microbiol.">
        <title>High frequency of phylogenetically diverse reductive dehalogenase-homologous genes in deep subseafloor sedimentary metagenomes.</title>
        <authorList>
            <person name="Kawai M."/>
            <person name="Futagami T."/>
            <person name="Toyoda A."/>
            <person name="Takaki Y."/>
            <person name="Nishi S."/>
            <person name="Hori S."/>
            <person name="Arai W."/>
            <person name="Tsubouchi T."/>
            <person name="Morono Y."/>
            <person name="Uchiyama I."/>
            <person name="Ito T."/>
            <person name="Fujiyama A."/>
            <person name="Inagaki F."/>
            <person name="Takami H."/>
        </authorList>
    </citation>
    <scope>NUCLEOTIDE SEQUENCE</scope>
    <source>
        <strain evidence="1">Expedition CK06-06</strain>
    </source>
</reference>
<accession>X0Z0Z4</accession>
<protein>
    <submittedName>
        <fullName evidence="1">Uncharacterized protein</fullName>
    </submittedName>
</protein>
<proteinExistence type="predicted"/>
<feature type="non-terminal residue" evidence="1">
    <location>
        <position position="1"/>
    </location>
</feature>
<name>X0Z0Z4_9ZZZZ</name>
<comment type="caution">
    <text evidence="1">The sequence shown here is derived from an EMBL/GenBank/DDBJ whole genome shotgun (WGS) entry which is preliminary data.</text>
</comment>
<dbReference type="EMBL" id="BARS01057639">
    <property type="protein sequence ID" value="GAG42336.1"/>
    <property type="molecule type" value="Genomic_DNA"/>
</dbReference>
<sequence>HRQIPGNIYFYKFPGMREENDNKGGIIISIQQGKEFKSLYSLLDIFGVK</sequence>